<comment type="caution">
    <text evidence="1">The sequence shown here is derived from an EMBL/GenBank/DDBJ whole genome shotgun (WGS) entry which is preliminary data.</text>
</comment>
<dbReference type="AlphaFoldDB" id="A0A7Z7BBX5"/>
<dbReference type="EMBL" id="FNDI01000021">
    <property type="protein sequence ID" value="SDI64605.1"/>
    <property type="molecule type" value="Genomic_DNA"/>
</dbReference>
<dbReference type="RefSeq" id="WP_091784974.1">
    <property type="nucleotide sequence ID" value="NZ_FNDI01000021.1"/>
</dbReference>
<evidence type="ECO:0008006" key="3">
    <source>
        <dbReference type="Google" id="ProtNLM"/>
    </source>
</evidence>
<keyword evidence="2" id="KW-1185">Reference proteome</keyword>
<proteinExistence type="predicted"/>
<gene>
    <name evidence="1" type="ORF">SAMN04487926_12122</name>
</gene>
<organism evidence="1 2">
    <name type="scientific">Paraburkholderia steynii</name>
    <dbReference type="NCBI Taxonomy" id="1245441"/>
    <lineage>
        <taxon>Bacteria</taxon>
        <taxon>Pseudomonadati</taxon>
        <taxon>Pseudomonadota</taxon>
        <taxon>Betaproteobacteria</taxon>
        <taxon>Burkholderiales</taxon>
        <taxon>Burkholderiaceae</taxon>
        <taxon>Paraburkholderia</taxon>
    </lineage>
</organism>
<protein>
    <recommendedName>
        <fullName evidence="3">Phage protein</fullName>
    </recommendedName>
</protein>
<sequence length="160" mass="17545">MTNYPMLDDKLATLRHAIEGGVKADSMQALKLMELVDAIGEQFKLEVADASAPAVLTDAARDMLAERERQVTAEGWTPEHDDSHDEGQMAAAAGYYALASSFPHERDLGRGHVPPYWPWEKSWWKPSTKRRNLVKAGALILAEIDRIDRAASDSAEGGAA</sequence>
<accession>A0A7Z7BBX5</accession>
<dbReference type="Proteomes" id="UP000198900">
    <property type="component" value="Unassembled WGS sequence"/>
</dbReference>
<evidence type="ECO:0000313" key="1">
    <source>
        <dbReference type="EMBL" id="SDI64605.1"/>
    </source>
</evidence>
<reference evidence="1" key="1">
    <citation type="submission" date="2016-10" db="EMBL/GenBank/DDBJ databases">
        <authorList>
            <person name="Varghese N."/>
            <person name="Submissions S."/>
        </authorList>
    </citation>
    <scope>NUCLEOTIDE SEQUENCE [LARGE SCALE GENOMIC DNA]</scope>
    <source>
        <strain evidence="1">YR281</strain>
    </source>
</reference>
<evidence type="ECO:0000313" key="2">
    <source>
        <dbReference type="Proteomes" id="UP000198900"/>
    </source>
</evidence>
<name>A0A7Z7BBX5_9BURK</name>